<accession>A0ABW1YFJ3</accession>
<sequence>MLDQARVWRLYIEQWESATTEPLYCQLGEIGSFRLKVGGRPPYEFVLFNPQICDIRIWNPGRWDGKAAGQTGQLFVSFRSVFLQRYGLHGARRIIRELVELLGVSDPANDHGPEFDRISRIDLAVDTQEERGMLWADLDAFVCRSRILDTWTTVTPQDMTNMLERSMLEELFPMDSDPHLPTVRALARAASACITDFTRQALVDLEQYGEANLSRVVTKSRTPQTIYFGRFGSELYARRYNKLGSLAIQNKLYMLEIWQQNGWDCESPVIRTEFSMSGDFLKNYILPETSTGENLEIDARDLDLIEVRIPYIWSYLTKKWLRFTEPKGQNVKRWKINSVWAEIQTAFSAYKMPFGVRDLSRSIPREDIHLVKQSRGCNVTVAALRFAANPAQKPTDVLADLFENMINAMEADGFLEDVENRMLELGIDAYTDTCLTSMFRAEKMKEGYGS</sequence>
<protein>
    <recommendedName>
        <fullName evidence="3">Replication initiation factor</fullName>
    </recommendedName>
</protein>
<evidence type="ECO:0008006" key="3">
    <source>
        <dbReference type="Google" id="ProtNLM"/>
    </source>
</evidence>
<keyword evidence="2" id="KW-1185">Reference proteome</keyword>
<reference evidence="2" key="1">
    <citation type="journal article" date="2019" name="Int. J. Syst. Evol. Microbiol.">
        <title>The Global Catalogue of Microorganisms (GCM) 10K type strain sequencing project: providing services to taxonomists for standard genome sequencing and annotation.</title>
        <authorList>
            <consortium name="The Broad Institute Genomics Platform"/>
            <consortium name="The Broad Institute Genome Sequencing Center for Infectious Disease"/>
            <person name="Wu L."/>
            <person name="Ma J."/>
        </authorList>
    </citation>
    <scope>NUCLEOTIDE SEQUENCE [LARGE SCALE GENOMIC DNA]</scope>
    <source>
        <strain evidence="2">CGMCC 1.15772</strain>
    </source>
</reference>
<gene>
    <name evidence="1" type="ORF">ACFP81_14555</name>
</gene>
<evidence type="ECO:0000313" key="2">
    <source>
        <dbReference type="Proteomes" id="UP001596297"/>
    </source>
</evidence>
<comment type="caution">
    <text evidence="1">The sequence shown here is derived from an EMBL/GenBank/DDBJ whole genome shotgun (WGS) entry which is preliminary data.</text>
</comment>
<name>A0ABW1YFJ3_9DEIO</name>
<dbReference type="RefSeq" id="WP_380084195.1">
    <property type="nucleotide sequence ID" value="NZ_JBHSWD010000005.1"/>
</dbReference>
<dbReference type="EMBL" id="JBHSWD010000005">
    <property type="protein sequence ID" value="MFC6593111.1"/>
    <property type="molecule type" value="Genomic_DNA"/>
</dbReference>
<organism evidence="1 2">
    <name type="scientific">Deinococcus lacus</name>
    <dbReference type="NCBI Taxonomy" id="392561"/>
    <lineage>
        <taxon>Bacteria</taxon>
        <taxon>Thermotogati</taxon>
        <taxon>Deinococcota</taxon>
        <taxon>Deinococci</taxon>
        <taxon>Deinococcales</taxon>
        <taxon>Deinococcaceae</taxon>
        <taxon>Deinococcus</taxon>
    </lineage>
</organism>
<evidence type="ECO:0000313" key="1">
    <source>
        <dbReference type="EMBL" id="MFC6593111.1"/>
    </source>
</evidence>
<dbReference type="Proteomes" id="UP001596297">
    <property type="component" value="Unassembled WGS sequence"/>
</dbReference>
<proteinExistence type="predicted"/>